<dbReference type="AlphaFoldDB" id="A0AAE1CR88"/>
<gene>
    <name evidence="1" type="ORF">RRG08_034981</name>
</gene>
<reference evidence="1" key="1">
    <citation type="journal article" date="2023" name="G3 (Bethesda)">
        <title>A reference genome for the long-term kleptoplast-retaining sea slug Elysia crispata morphotype clarki.</title>
        <authorList>
            <person name="Eastman K.E."/>
            <person name="Pendleton A.L."/>
            <person name="Shaikh M.A."/>
            <person name="Suttiyut T."/>
            <person name="Ogas R."/>
            <person name="Tomko P."/>
            <person name="Gavelis G."/>
            <person name="Widhalm J.R."/>
            <person name="Wisecaver J.H."/>
        </authorList>
    </citation>
    <scope>NUCLEOTIDE SEQUENCE</scope>
    <source>
        <strain evidence="1">ECLA1</strain>
    </source>
</reference>
<organism evidence="1 2">
    <name type="scientific">Elysia crispata</name>
    <name type="common">lettuce slug</name>
    <dbReference type="NCBI Taxonomy" id="231223"/>
    <lineage>
        <taxon>Eukaryota</taxon>
        <taxon>Metazoa</taxon>
        <taxon>Spiralia</taxon>
        <taxon>Lophotrochozoa</taxon>
        <taxon>Mollusca</taxon>
        <taxon>Gastropoda</taxon>
        <taxon>Heterobranchia</taxon>
        <taxon>Euthyneura</taxon>
        <taxon>Panpulmonata</taxon>
        <taxon>Sacoglossa</taxon>
        <taxon>Placobranchoidea</taxon>
        <taxon>Plakobranchidae</taxon>
        <taxon>Elysia</taxon>
    </lineage>
</organism>
<proteinExistence type="predicted"/>
<keyword evidence="2" id="KW-1185">Reference proteome</keyword>
<name>A0AAE1CR88_9GAST</name>
<comment type="caution">
    <text evidence="1">The sequence shown here is derived from an EMBL/GenBank/DDBJ whole genome shotgun (WGS) entry which is preliminary data.</text>
</comment>
<sequence length="129" mass="14087">MVNLCLSDLYLRAPHVSYILSHVACYGKSALASDCKCNTMYGKSALASDCKCNTMYGKSALASDCKCNTMYGKSALASDCKCNTMYGKANAVPLLPRPSLSFLALADYKKEDYSIILAAIEGFKNEMWF</sequence>
<accession>A0AAE1CR88</accession>
<protein>
    <submittedName>
        <fullName evidence="1">Uncharacterized protein</fullName>
    </submittedName>
</protein>
<dbReference type="EMBL" id="JAWDGP010007087">
    <property type="protein sequence ID" value="KAK3730236.1"/>
    <property type="molecule type" value="Genomic_DNA"/>
</dbReference>
<dbReference type="Proteomes" id="UP001283361">
    <property type="component" value="Unassembled WGS sequence"/>
</dbReference>
<evidence type="ECO:0000313" key="1">
    <source>
        <dbReference type="EMBL" id="KAK3730236.1"/>
    </source>
</evidence>
<evidence type="ECO:0000313" key="2">
    <source>
        <dbReference type="Proteomes" id="UP001283361"/>
    </source>
</evidence>